<keyword evidence="7 8" id="KW-0472">Membrane</keyword>
<evidence type="ECO:0000256" key="4">
    <source>
        <dbReference type="ARBA" id="ARBA00022679"/>
    </source>
</evidence>
<name>A0A7I9VGY3_9BACT</name>
<feature type="transmembrane region" description="Helical" evidence="8">
    <location>
        <begin position="160"/>
        <end position="176"/>
    </location>
</feature>
<keyword evidence="3" id="KW-0328">Glycosyltransferase</keyword>
<sequence>MSMPGPTTSRSDRSRWLLVGAVACLVVVGSAWFSLPPGVRNWDNVVKLQVAYNFVRGKGFVVTAHTPADDHYLMRGRDGHAYTGYPPVAFVLQLPVLALRLSGHEAVEGLAPLLVLGLAAWALVAWGRRSGASPPAAMAGAMLVCFGTALWPSVAHGYDNLIEVLAIAILLWAGSGEERPRAWTWAGAALGAAFATRLGAGVLAVPAAVLVVGQGPGGLRAVARRGLACAIGCLPGVAVVAWYNWLRFGSPLVAYTVTSVGTADQLLVGWFSREHLQAMAGLTISPGKGVLWYGPPLIGVVLCARPLYRRHPQAFRALGAYLLACLLSFGRFKYWHGEWAWGPRYMAPLYVAAAPLAWWLWEELRTRRAAVRAAALAAGALLVVAQAVPVTGYPVEAHFATTLPRLASERRLATTSATSAPLPADNDVLYFTMENSMFVSLAQQFAQVTEPYGAGEVIRRGFALAMLVPLLALASVLAVARGWRRTEPSPAGEAALSP</sequence>
<dbReference type="RefSeq" id="WP_176062436.1">
    <property type="nucleotide sequence ID" value="NZ_BJTG01000001.1"/>
</dbReference>
<dbReference type="PANTHER" id="PTHR33908">
    <property type="entry name" value="MANNOSYLTRANSFERASE YKCB-RELATED"/>
    <property type="match status" value="1"/>
</dbReference>
<dbReference type="EMBL" id="BJTG01000001">
    <property type="protein sequence ID" value="GEJ55651.1"/>
    <property type="molecule type" value="Genomic_DNA"/>
</dbReference>
<keyword evidence="5 8" id="KW-0812">Transmembrane</keyword>
<accession>A0A7I9VGY3</accession>
<feature type="transmembrane region" description="Helical" evidence="8">
    <location>
        <begin position="344"/>
        <end position="361"/>
    </location>
</feature>
<evidence type="ECO:0008006" key="11">
    <source>
        <dbReference type="Google" id="ProtNLM"/>
    </source>
</evidence>
<feature type="transmembrane region" description="Helical" evidence="8">
    <location>
        <begin position="109"/>
        <end position="127"/>
    </location>
</feature>
<evidence type="ECO:0000256" key="1">
    <source>
        <dbReference type="ARBA" id="ARBA00004651"/>
    </source>
</evidence>
<feature type="transmembrane region" description="Helical" evidence="8">
    <location>
        <begin position="225"/>
        <end position="245"/>
    </location>
</feature>
<evidence type="ECO:0000256" key="3">
    <source>
        <dbReference type="ARBA" id="ARBA00022676"/>
    </source>
</evidence>
<evidence type="ECO:0000256" key="8">
    <source>
        <dbReference type="SAM" id="Phobius"/>
    </source>
</evidence>
<keyword evidence="10" id="KW-1185">Reference proteome</keyword>
<dbReference type="Proteomes" id="UP000503640">
    <property type="component" value="Unassembled WGS sequence"/>
</dbReference>
<proteinExistence type="predicted"/>
<feature type="transmembrane region" description="Helical" evidence="8">
    <location>
        <begin position="315"/>
        <end position="332"/>
    </location>
</feature>
<evidence type="ECO:0000256" key="2">
    <source>
        <dbReference type="ARBA" id="ARBA00022475"/>
    </source>
</evidence>
<keyword evidence="4" id="KW-0808">Transferase</keyword>
<dbReference type="PANTHER" id="PTHR33908:SF11">
    <property type="entry name" value="MEMBRANE PROTEIN"/>
    <property type="match status" value="1"/>
</dbReference>
<evidence type="ECO:0000256" key="6">
    <source>
        <dbReference type="ARBA" id="ARBA00022989"/>
    </source>
</evidence>
<protein>
    <recommendedName>
        <fullName evidence="11">Glycosyltransferase RgtA/B/C/D-like domain-containing protein</fullName>
    </recommendedName>
</protein>
<feature type="transmembrane region" description="Helical" evidence="8">
    <location>
        <begin position="136"/>
        <end position="154"/>
    </location>
</feature>
<dbReference type="InterPro" id="IPR050297">
    <property type="entry name" value="LipidA_mod_glycosyltrf_83"/>
</dbReference>
<dbReference type="GO" id="GO:0005886">
    <property type="term" value="C:plasma membrane"/>
    <property type="evidence" value="ECO:0007669"/>
    <property type="project" value="UniProtKB-SubCell"/>
</dbReference>
<keyword evidence="2" id="KW-1003">Cell membrane</keyword>
<evidence type="ECO:0000256" key="5">
    <source>
        <dbReference type="ARBA" id="ARBA00022692"/>
    </source>
</evidence>
<dbReference type="GO" id="GO:0016763">
    <property type="term" value="F:pentosyltransferase activity"/>
    <property type="evidence" value="ECO:0007669"/>
    <property type="project" value="TreeGrafter"/>
</dbReference>
<feature type="transmembrane region" description="Helical" evidence="8">
    <location>
        <begin position="373"/>
        <end position="395"/>
    </location>
</feature>
<dbReference type="GO" id="GO:0009103">
    <property type="term" value="P:lipopolysaccharide biosynthetic process"/>
    <property type="evidence" value="ECO:0007669"/>
    <property type="project" value="UniProtKB-ARBA"/>
</dbReference>
<organism evidence="9 10">
    <name type="scientific">Anaeromyxobacter diazotrophicus</name>
    <dbReference type="NCBI Taxonomy" id="2590199"/>
    <lineage>
        <taxon>Bacteria</taxon>
        <taxon>Pseudomonadati</taxon>
        <taxon>Myxococcota</taxon>
        <taxon>Myxococcia</taxon>
        <taxon>Myxococcales</taxon>
        <taxon>Cystobacterineae</taxon>
        <taxon>Anaeromyxobacteraceae</taxon>
        <taxon>Anaeromyxobacter</taxon>
    </lineage>
</organism>
<comment type="subcellular location">
    <subcellularLocation>
        <location evidence="1">Cell membrane</location>
        <topology evidence="1">Multi-pass membrane protein</topology>
    </subcellularLocation>
</comment>
<keyword evidence="6 8" id="KW-1133">Transmembrane helix</keyword>
<evidence type="ECO:0000256" key="7">
    <source>
        <dbReference type="ARBA" id="ARBA00023136"/>
    </source>
</evidence>
<dbReference type="AlphaFoldDB" id="A0A7I9VGY3"/>
<evidence type="ECO:0000313" key="9">
    <source>
        <dbReference type="EMBL" id="GEJ55651.1"/>
    </source>
</evidence>
<feature type="transmembrane region" description="Helical" evidence="8">
    <location>
        <begin position="461"/>
        <end position="480"/>
    </location>
</feature>
<feature type="transmembrane region" description="Helical" evidence="8">
    <location>
        <begin position="291"/>
        <end position="308"/>
    </location>
</feature>
<comment type="caution">
    <text evidence="9">The sequence shown here is derived from an EMBL/GenBank/DDBJ whole genome shotgun (WGS) entry which is preliminary data.</text>
</comment>
<gene>
    <name evidence="9" type="ORF">AMYX_03920</name>
</gene>
<feature type="transmembrane region" description="Helical" evidence="8">
    <location>
        <begin position="16"/>
        <end position="35"/>
    </location>
</feature>
<evidence type="ECO:0000313" key="10">
    <source>
        <dbReference type="Proteomes" id="UP000503640"/>
    </source>
</evidence>
<feature type="transmembrane region" description="Helical" evidence="8">
    <location>
        <begin position="188"/>
        <end position="213"/>
    </location>
</feature>
<reference evidence="10" key="1">
    <citation type="journal article" date="2020" name="Appl. Environ. Microbiol.">
        <title>Diazotrophic Anaeromyxobacter Isolates from Soils.</title>
        <authorList>
            <person name="Masuda Y."/>
            <person name="Yamanaka H."/>
            <person name="Xu Z.X."/>
            <person name="Shiratori Y."/>
            <person name="Aono T."/>
            <person name="Amachi S."/>
            <person name="Senoo K."/>
            <person name="Itoh H."/>
        </authorList>
    </citation>
    <scope>NUCLEOTIDE SEQUENCE [LARGE SCALE GENOMIC DNA]</scope>
    <source>
        <strain evidence="10">R267</strain>
    </source>
</reference>